<organism evidence="1 2">
    <name type="scientific">Paramecium sonneborni</name>
    <dbReference type="NCBI Taxonomy" id="65129"/>
    <lineage>
        <taxon>Eukaryota</taxon>
        <taxon>Sar</taxon>
        <taxon>Alveolata</taxon>
        <taxon>Ciliophora</taxon>
        <taxon>Intramacronucleata</taxon>
        <taxon>Oligohymenophorea</taxon>
        <taxon>Peniculida</taxon>
        <taxon>Parameciidae</taxon>
        <taxon>Paramecium</taxon>
    </lineage>
</organism>
<proteinExistence type="predicted"/>
<reference evidence="1" key="1">
    <citation type="submission" date="2021-01" db="EMBL/GenBank/DDBJ databases">
        <authorList>
            <consortium name="Genoscope - CEA"/>
            <person name="William W."/>
        </authorList>
    </citation>
    <scope>NUCLEOTIDE SEQUENCE</scope>
</reference>
<comment type="caution">
    <text evidence="1">The sequence shown here is derived from an EMBL/GenBank/DDBJ whole genome shotgun (WGS) entry which is preliminary data.</text>
</comment>
<keyword evidence="2" id="KW-1185">Reference proteome</keyword>
<protein>
    <submittedName>
        <fullName evidence="1">Uncharacterized protein</fullName>
    </submittedName>
</protein>
<evidence type="ECO:0000313" key="2">
    <source>
        <dbReference type="Proteomes" id="UP000692954"/>
    </source>
</evidence>
<name>A0A8S1K9V3_9CILI</name>
<dbReference type="Proteomes" id="UP000692954">
    <property type="component" value="Unassembled WGS sequence"/>
</dbReference>
<gene>
    <name evidence="1" type="ORF">PSON_ATCC_30995.1.T0040130</name>
</gene>
<dbReference type="AlphaFoldDB" id="A0A8S1K9V3"/>
<accession>A0A8S1K9V3</accession>
<evidence type="ECO:0000313" key="1">
    <source>
        <dbReference type="EMBL" id="CAD8049442.1"/>
    </source>
</evidence>
<dbReference type="OrthoDB" id="304488at2759"/>
<sequence length="244" mass="28727">MSRKNSQERVLQSANSCKNQGRSLNIIDFIMKQNFQEKGPQTKAFSEEMNVQKSCDMCLQLQEELSKFVNAERFQQIIEKVWQKMKKIDDDNQKLFFKIENLEKALIDQQGFLDELNDQQYNKQQQQQDQSQIIQQVTLDKGQLEKLEKKIQKDNLGGLKSIEDNLYKTLNKDIQQKFMVMQEKLEAIGQQFNGVNEQIELFNHKLGITREECEERINQMALIVNENNQLQRANNHGVAEMQQH</sequence>
<dbReference type="EMBL" id="CAJJDN010000004">
    <property type="protein sequence ID" value="CAD8049442.1"/>
    <property type="molecule type" value="Genomic_DNA"/>
</dbReference>